<dbReference type="Proteomes" id="UP001620597">
    <property type="component" value="Unassembled WGS sequence"/>
</dbReference>
<accession>A0ABW8NDQ6</accession>
<name>A0ABW8NDQ6_9GAMM</name>
<evidence type="ECO:0000313" key="2">
    <source>
        <dbReference type="Proteomes" id="UP001620597"/>
    </source>
</evidence>
<protein>
    <submittedName>
        <fullName evidence="1">Uncharacterized protein</fullName>
    </submittedName>
</protein>
<reference evidence="1 2" key="1">
    <citation type="submission" date="2024-03" db="EMBL/GenBank/DDBJ databases">
        <title>High-quality draft genome sequence of Oceanobacter sp. wDCs-4.</title>
        <authorList>
            <person name="Dong C."/>
        </authorList>
    </citation>
    <scope>NUCLEOTIDE SEQUENCE [LARGE SCALE GENOMIC DNA]</scope>
    <source>
        <strain evidence="2">wDCs-4</strain>
    </source>
</reference>
<proteinExistence type="predicted"/>
<evidence type="ECO:0000313" key="1">
    <source>
        <dbReference type="EMBL" id="MFK4751052.1"/>
    </source>
</evidence>
<organism evidence="1 2">
    <name type="scientific">Oceanobacter antarcticus</name>
    <dbReference type="NCBI Taxonomy" id="3133425"/>
    <lineage>
        <taxon>Bacteria</taxon>
        <taxon>Pseudomonadati</taxon>
        <taxon>Pseudomonadota</taxon>
        <taxon>Gammaproteobacteria</taxon>
        <taxon>Oceanospirillales</taxon>
        <taxon>Oceanospirillaceae</taxon>
        <taxon>Oceanobacter</taxon>
    </lineage>
</organism>
<dbReference type="EMBL" id="JBBKTX010000001">
    <property type="protein sequence ID" value="MFK4751052.1"/>
    <property type="molecule type" value="Genomic_DNA"/>
</dbReference>
<sequence length="118" mass="13222">MMSAFGWSDSGVFGSMINKGLTALIEKKLAGAGTVEHVELDKQQRSIQVTLLLEGESEPLLVSLEGYRLEEQHGRTKIVFERTTASRRWMAVLLQEYGQEFSFLVPEKYASLVGFILP</sequence>
<keyword evidence="2" id="KW-1185">Reference proteome</keyword>
<dbReference type="RefSeq" id="WP_416204571.1">
    <property type="nucleotide sequence ID" value="NZ_JBBKTX010000001.1"/>
</dbReference>
<gene>
    <name evidence="1" type="ORF">WG929_01395</name>
</gene>
<comment type="caution">
    <text evidence="1">The sequence shown here is derived from an EMBL/GenBank/DDBJ whole genome shotgun (WGS) entry which is preliminary data.</text>
</comment>